<evidence type="ECO:0000313" key="2">
    <source>
        <dbReference type="Proteomes" id="UP000198415"/>
    </source>
</evidence>
<dbReference type="OrthoDB" id="4454357at2"/>
<dbReference type="SUPFAM" id="SSF50969">
    <property type="entry name" value="YVTN repeat-like/Quinoprotein amine dehydrogenase"/>
    <property type="match status" value="1"/>
</dbReference>
<dbReference type="AlphaFoldDB" id="A0A238X2X3"/>
<dbReference type="Proteomes" id="UP000198415">
    <property type="component" value="Unassembled WGS sequence"/>
</dbReference>
<gene>
    <name evidence="1" type="ORF">SAMN06264365_10320</name>
</gene>
<sequence>MRVISRRTDAGIQVFDESLEPLRVFPLPEFAGSWSISSGRDSLVYATCDEVVRLGPDGGEQWRFEFDPPGPGGETNMSDATFSADDSLVWVYAPSLLSGRAETDEWIVLDAATGEPRSRLPIATAGQGGQQFPLGDGRMMLDVGEGQDGSRIFLASPGDNVHDYGWDDRVLIDVAPGRRQFMTVDHQGQEDMILHAFPGGETLFRLAVADFGEDPEIGVVEWTGGYLDDETAVVVVYGEEEDTGGPWWRHYRVDTRSGKVLGDLGIVTIDETDLEPLGDRTYLITDTDGTLRRM</sequence>
<dbReference type="InterPro" id="IPR011044">
    <property type="entry name" value="Quino_amine_DH_bsu"/>
</dbReference>
<name>A0A238X2X3_9ACTN</name>
<keyword evidence="2" id="KW-1185">Reference proteome</keyword>
<dbReference type="RefSeq" id="WP_143232264.1">
    <property type="nucleotide sequence ID" value="NZ_BOMU01000039.1"/>
</dbReference>
<organism evidence="1 2">
    <name type="scientific">Actinoplanes regularis</name>
    <dbReference type="NCBI Taxonomy" id="52697"/>
    <lineage>
        <taxon>Bacteria</taxon>
        <taxon>Bacillati</taxon>
        <taxon>Actinomycetota</taxon>
        <taxon>Actinomycetes</taxon>
        <taxon>Micromonosporales</taxon>
        <taxon>Micromonosporaceae</taxon>
        <taxon>Actinoplanes</taxon>
    </lineage>
</organism>
<protein>
    <recommendedName>
        <fullName evidence="3">PQQ-like domain-containing protein</fullName>
    </recommendedName>
</protein>
<proteinExistence type="predicted"/>
<accession>A0A238X2X3</accession>
<evidence type="ECO:0008006" key="3">
    <source>
        <dbReference type="Google" id="ProtNLM"/>
    </source>
</evidence>
<reference evidence="1 2" key="1">
    <citation type="submission" date="2017-06" db="EMBL/GenBank/DDBJ databases">
        <authorList>
            <person name="Kim H.J."/>
            <person name="Triplett B.A."/>
        </authorList>
    </citation>
    <scope>NUCLEOTIDE SEQUENCE [LARGE SCALE GENOMIC DNA]</scope>
    <source>
        <strain evidence="1 2">DSM 43151</strain>
    </source>
</reference>
<dbReference type="EMBL" id="FZNR01000003">
    <property type="protein sequence ID" value="SNR53316.1"/>
    <property type="molecule type" value="Genomic_DNA"/>
</dbReference>
<evidence type="ECO:0000313" key="1">
    <source>
        <dbReference type="EMBL" id="SNR53316.1"/>
    </source>
</evidence>